<feature type="compositionally biased region" description="Low complexity" evidence="6">
    <location>
        <begin position="149"/>
        <end position="170"/>
    </location>
</feature>
<dbReference type="InParanoid" id="A0A1Z5J8H0"/>
<dbReference type="PROSITE" id="PS50115">
    <property type="entry name" value="ARFGAP"/>
    <property type="match status" value="1"/>
</dbReference>
<dbReference type="SUPFAM" id="SSF57863">
    <property type="entry name" value="ArfGap/RecO-like zinc finger"/>
    <property type="match status" value="1"/>
</dbReference>
<feature type="compositionally biased region" description="Low complexity" evidence="6">
    <location>
        <begin position="700"/>
        <end position="717"/>
    </location>
</feature>
<gene>
    <name evidence="8" type="ORF">FisN_3Lh451</name>
</gene>
<dbReference type="InterPro" id="IPR052248">
    <property type="entry name" value="Arf-GAP_FG-repeat_protein"/>
</dbReference>
<protein>
    <submittedName>
        <fullName evidence="8">Arf-GAP domain and FG repeats-containing protein 1</fullName>
    </submittedName>
</protein>
<dbReference type="EMBL" id="BDSP01000016">
    <property type="protein sequence ID" value="GAX10249.1"/>
    <property type="molecule type" value="Genomic_DNA"/>
</dbReference>
<evidence type="ECO:0000256" key="2">
    <source>
        <dbReference type="ARBA" id="ARBA00022737"/>
    </source>
</evidence>
<dbReference type="OrthoDB" id="6036at2759"/>
<comment type="caution">
    <text evidence="8">The sequence shown here is derived from an EMBL/GenBank/DDBJ whole genome shotgun (WGS) entry which is preliminary data.</text>
</comment>
<feature type="domain" description="Arf-GAP" evidence="7">
    <location>
        <begin position="29"/>
        <end position="150"/>
    </location>
</feature>
<dbReference type="InterPro" id="IPR001164">
    <property type="entry name" value="ArfGAP_dom"/>
</dbReference>
<feature type="compositionally biased region" description="Low complexity" evidence="6">
    <location>
        <begin position="553"/>
        <end position="566"/>
    </location>
</feature>
<evidence type="ECO:0000313" key="9">
    <source>
        <dbReference type="Proteomes" id="UP000198406"/>
    </source>
</evidence>
<dbReference type="GO" id="GO:0016020">
    <property type="term" value="C:membrane"/>
    <property type="evidence" value="ECO:0007669"/>
    <property type="project" value="TreeGrafter"/>
</dbReference>
<feature type="region of interest" description="Disordered" evidence="6">
    <location>
        <begin position="203"/>
        <end position="271"/>
    </location>
</feature>
<evidence type="ECO:0000256" key="1">
    <source>
        <dbReference type="ARBA" id="ARBA00022723"/>
    </source>
</evidence>
<dbReference type="SMART" id="SM00105">
    <property type="entry name" value="ArfGap"/>
    <property type="match status" value="1"/>
</dbReference>
<reference evidence="8 9" key="1">
    <citation type="journal article" date="2015" name="Plant Cell">
        <title>Oil accumulation by the oleaginous diatom Fistulifera solaris as revealed by the genome and transcriptome.</title>
        <authorList>
            <person name="Tanaka T."/>
            <person name="Maeda Y."/>
            <person name="Veluchamy A."/>
            <person name="Tanaka M."/>
            <person name="Abida H."/>
            <person name="Marechal E."/>
            <person name="Bowler C."/>
            <person name="Muto M."/>
            <person name="Sunaga Y."/>
            <person name="Tanaka M."/>
            <person name="Yoshino T."/>
            <person name="Taniguchi T."/>
            <person name="Fukuda Y."/>
            <person name="Nemoto M."/>
            <person name="Matsumoto M."/>
            <person name="Wong P.S."/>
            <person name="Aburatani S."/>
            <person name="Fujibuchi W."/>
        </authorList>
    </citation>
    <scope>NUCLEOTIDE SEQUENCE [LARGE SCALE GENOMIC DNA]</scope>
    <source>
        <strain evidence="8 9">JPCC DA0580</strain>
    </source>
</reference>
<sequence length="734" mass="79896">MLSPPGSSSGAARRATTASRRKTDNVSPDEVIRQLQRVPANKKCADCSSKLPSCVNLTVGTFICMTCAGVHRESNARIKSVGHSSFTAEEAEQLKATDNDQINALHMARYSPSTERLRRPMDNRDPNMVRAWIHRKYKDRAWYGGGGSEPPQQAPAQRRQQRPAAAEPQPTVVQIPSSNNPPPPQRKTPSRQAAVDLFADFDSGKQQQQPTQQQQWDAFGNNATPNVEQPAFEANFANFPSPTSAQPEAFPADFGSSQARQSQPDPFQQIVPTSQVSDPFAQQPVQPQHGQSSQTLQQLQVPNQPLGQPQQELQGASQFGHLSQPYMTQQITQPQHQGYNTAAINQSSGQLEFGNFGDVLQDAIPQQAFGANQVVHQPLQPLVVPTFQQQNQPFNMSQLSQGLQPSVSAASAADAISAMDFHLEKSAQVEDSSKAEKKDPGKYKEGQRVYYKSTSYSGEAKIVKVHLDDELKPYYTIHVNGKEKQTDESHLDADLFPRDDDSSLLSQVIDLLKTLSTDQLQNVLKFAKGLSSQNSRGDAFAAIPVPVQSSSIASTIGGTTKSTASSETYSSNPTSIQQPPATQHPPSFATQTLSGPNASDAFAGIPSPSALNKDTVQLNSDSLPSPNAFPSPAAPVMQASERSAPSYQNQMSFQPQLQQQPMPQVQDMPQMQVPFGGQFLNQAFMHQQLPQGQGGPMFVQQQIQPQPNGVQSQQSSPTQMESPASPKGNPFDFH</sequence>
<dbReference type="Gene3D" id="1.10.220.150">
    <property type="entry name" value="Arf GTPase activating protein"/>
    <property type="match status" value="1"/>
</dbReference>
<dbReference type="GO" id="GO:0005096">
    <property type="term" value="F:GTPase activator activity"/>
    <property type="evidence" value="ECO:0007669"/>
    <property type="project" value="InterPro"/>
</dbReference>
<evidence type="ECO:0000256" key="6">
    <source>
        <dbReference type="SAM" id="MobiDB-lite"/>
    </source>
</evidence>
<feature type="region of interest" description="Disordered" evidence="6">
    <location>
        <begin position="689"/>
        <end position="734"/>
    </location>
</feature>
<accession>A0A1Z5J8H0</accession>
<organism evidence="8 9">
    <name type="scientific">Fistulifera solaris</name>
    <name type="common">Oleaginous diatom</name>
    <dbReference type="NCBI Taxonomy" id="1519565"/>
    <lineage>
        <taxon>Eukaryota</taxon>
        <taxon>Sar</taxon>
        <taxon>Stramenopiles</taxon>
        <taxon>Ochrophyta</taxon>
        <taxon>Bacillariophyta</taxon>
        <taxon>Bacillariophyceae</taxon>
        <taxon>Bacillariophycidae</taxon>
        <taxon>Naviculales</taxon>
        <taxon>Naviculaceae</taxon>
        <taxon>Fistulifera</taxon>
    </lineage>
</organism>
<dbReference type="InterPro" id="IPR037278">
    <property type="entry name" value="ARFGAP/RecO"/>
</dbReference>
<evidence type="ECO:0000256" key="4">
    <source>
        <dbReference type="ARBA" id="ARBA00022833"/>
    </source>
</evidence>
<dbReference type="GO" id="GO:0005737">
    <property type="term" value="C:cytoplasm"/>
    <property type="evidence" value="ECO:0007669"/>
    <property type="project" value="TreeGrafter"/>
</dbReference>
<feature type="compositionally biased region" description="Polar residues" evidence="6">
    <location>
        <begin position="255"/>
        <end position="271"/>
    </location>
</feature>
<dbReference type="Proteomes" id="UP000198406">
    <property type="component" value="Unassembled WGS sequence"/>
</dbReference>
<evidence type="ECO:0000313" key="8">
    <source>
        <dbReference type="EMBL" id="GAX10249.1"/>
    </source>
</evidence>
<feature type="compositionally biased region" description="Low complexity" evidence="6">
    <location>
        <begin position="1"/>
        <end position="18"/>
    </location>
</feature>
<feature type="compositionally biased region" description="Polar residues" evidence="6">
    <location>
        <begin position="609"/>
        <end position="621"/>
    </location>
</feature>
<feature type="compositionally biased region" description="Polar residues" evidence="6">
    <location>
        <begin position="567"/>
        <end position="597"/>
    </location>
</feature>
<evidence type="ECO:0000256" key="5">
    <source>
        <dbReference type="PROSITE-ProRule" id="PRU00288"/>
    </source>
</evidence>
<feature type="region of interest" description="Disordered" evidence="6">
    <location>
        <begin position="553"/>
        <end position="660"/>
    </location>
</feature>
<keyword evidence="4" id="KW-0862">Zinc</keyword>
<dbReference type="GO" id="GO:0008270">
    <property type="term" value="F:zinc ion binding"/>
    <property type="evidence" value="ECO:0007669"/>
    <property type="project" value="UniProtKB-KW"/>
</dbReference>
<keyword evidence="9" id="KW-1185">Reference proteome</keyword>
<feature type="region of interest" description="Disordered" evidence="6">
    <location>
        <begin position="143"/>
        <end position="191"/>
    </location>
</feature>
<feature type="region of interest" description="Disordered" evidence="6">
    <location>
        <begin position="1"/>
        <end position="28"/>
    </location>
</feature>
<dbReference type="PANTHER" id="PTHR46134">
    <property type="entry name" value="DRONGO, ISOFORM F"/>
    <property type="match status" value="1"/>
</dbReference>
<evidence type="ECO:0000259" key="7">
    <source>
        <dbReference type="PROSITE" id="PS50115"/>
    </source>
</evidence>
<dbReference type="PANTHER" id="PTHR46134:SF3">
    <property type="entry name" value="ARFGAP WITH FG REPEATS 1"/>
    <property type="match status" value="1"/>
</dbReference>
<dbReference type="AlphaFoldDB" id="A0A1Z5J8H0"/>
<keyword evidence="3 5" id="KW-0863">Zinc-finger</keyword>
<evidence type="ECO:0000256" key="3">
    <source>
        <dbReference type="ARBA" id="ARBA00022771"/>
    </source>
</evidence>
<proteinExistence type="predicted"/>
<dbReference type="PRINTS" id="PR00405">
    <property type="entry name" value="REVINTRACTNG"/>
</dbReference>
<keyword evidence="1" id="KW-0479">Metal-binding</keyword>
<dbReference type="InterPro" id="IPR038508">
    <property type="entry name" value="ArfGAP_dom_sf"/>
</dbReference>
<keyword evidence="2" id="KW-0677">Repeat</keyword>
<dbReference type="Pfam" id="PF01412">
    <property type="entry name" value="ArfGap"/>
    <property type="match status" value="1"/>
</dbReference>
<feature type="compositionally biased region" description="Low complexity" evidence="6">
    <location>
        <begin position="648"/>
        <end position="660"/>
    </location>
</feature>
<name>A0A1Z5J8H0_FISSO</name>
<feature type="compositionally biased region" description="Low complexity" evidence="6">
    <location>
        <begin position="206"/>
        <end position="215"/>
    </location>
</feature>